<evidence type="ECO:0000259" key="9">
    <source>
        <dbReference type="PROSITE" id="PS50110"/>
    </source>
</evidence>
<keyword evidence="7" id="KW-0472">Membrane</keyword>
<dbReference type="SMART" id="SM00448">
    <property type="entry name" value="REC"/>
    <property type="match status" value="1"/>
</dbReference>
<reference evidence="10" key="1">
    <citation type="journal article" date="2020" name="mSystems">
        <title>Genome- and Community-Level Interaction Insights into Carbon Utilization and Element Cycling Functions of Hydrothermarchaeota in Hydrothermal Sediment.</title>
        <authorList>
            <person name="Zhou Z."/>
            <person name="Liu Y."/>
            <person name="Xu W."/>
            <person name="Pan J."/>
            <person name="Luo Z.H."/>
            <person name="Li M."/>
        </authorList>
    </citation>
    <scope>NUCLEOTIDE SEQUENCE [LARGE SCALE GENOMIC DNA]</scope>
    <source>
        <strain evidence="10">HyVt-493</strain>
    </source>
</reference>
<keyword evidence="5" id="KW-0418">Kinase</keyword>
<evidence type="ECO:0000256" key="2">
    <source>
        <dbReference type="ARBA" id="ARBA00012438"/>
    </source>
</evidence>
<keyword evidence="7" id="KW-0812">Transmembrane</keyword>
<dbReference type="PANTHER" id="PTHR43047:SF9">
    <property type="entry name" value="HISTIDINE KINASE"/>
    <property type="match status" value="1"/>
</dbReference>
<accession>A0A7V2T1V5</accession>
<dbReference type="FunFam" id="3.30.565.10:FF:000049">
    <property type="entry name" value="Two-component sensor histidine kinase"/>
    <property type="match status" value="1"/>
</dbReference>
<dbReference type="PANTHER" id="PTHR43047">
    <property type="entry name" value="TWO-COMPONENT HISTIDINE PROTEIN KINASE"/>
    <property type="match status" value="1"/>
</dbReference>
<dbReference type="Gene3D" id="1.10.287.130">
    <property type="match status" value="1"/>
</dbReference>
<dbReference type="CDD" id="cd00082">
    <property type="entry name" value="HisKA"/>
    <property type="match status" value="1"/>
</dbReference>
<feature type="non-terminal residue" evidence="10">
    <location>
        <position position="1"/>
    </location>
</feature>
<dbReference type="Proteomes" id="UP000885750">
    <property type="component" value="Unassembled WGS sequence"/>
</dbReference>
<evidence type="ECO:0000313" key="10">
    <source>
        <dbReference type="EMBL" id="HFC91899.1"/>
    </source>
</evidence>
<evidence type="ECO:0000256" key="5">
    <source>
        <dbReference type="ARBA" id="ARBA00022777"/>
    </source>
</evidence>
<dbReference type="GO" id="GO:0009927">
    <property type="term" value="F:histidine phosphotransfer kinase activity"/>
    <property type="evidence" value="ECO:0007669"/>
    <property type="project" value="TreeGrafter"/>
</dbReference>
<dbReference type="GO" id="GO:0005886">
    <property type="term" value="C:plasma membrane"/>
    <property type="evidence" value="ECO:0007669"/>
    <property type="project" value="TreeGrafter"/>
</dbReference>
<keyword evidence="7" id="KW-1133">Transmembrane helix</keyword>
<dbReference type="PROSITE" id="PS50110">
    <property type="entry name" value="RESPONSE_REGULATORY"/>
    <property type="match status" value="1"/>
</dbReference>
<evidence type="ECO:0000256" key="3">
    <source>
        <dbReference type="ARBA" id="ARBA00022553"/>
    </source>
</evidence>
<dbReference type="SUPFAM" id="SSF55874">
    <property type="entry name" value="ATPase domain of HSP90 chaperone/DNA topoisomerase II/histidine kinase"/>
    <property type="match status" value="1"/>
</dbReference>
<dbReference type="PRINTS" id="PR00344">
    <property type="entry name" value="BCTRLSENSOR"/>
</dbReference>
<protein>
    <recommendedName>
        <fullName evidence="2">histidine kinase</fullName>
        <ecNumber evidence="2">2.7.13.3</ecNumber>
    </recommendedName>
</protein>
<dbReference type="EMBL" id="DRMS01000150">
    <property type="protein sequence ID" value="HFC91899.1"/>
    <property type="molecule type" value="Genomic_DNA"/>
</dbReference>
<dbReference type="Pfam" id="PF02518">
    <property type="entry name" value="HATPase_c"/>
    <property type="match status" value="1"/>
</dbReference>
<dbReference type="SUPFAM" id="SSF52172">
    <property type="entry name" value="CheY-like"/>
    <property type="match status" value="1"/>
</dbReference>
<dbReference type="InterPro" id="IPR036890">
    <property type="entry name" value="HATPase_C_sf"/>
</dbReference>
<feature type="modified residue" description="4-aspartylphosphate" evidence="6">
    <location>
        <position position="431"/>
    </location>
</feature>
<dbReference type="Pfam" id="PF00072">
    <property type="entry name" value="Response_reg"/>
    <property type="match status" value="1"/>
</dbReference>
<dbReference type="InterPro" id="IPR001789">
    <property type="entry name" value="Sig_transdc_resp-reg_receiver"/>
</dbReference>
<dbReference type="PROSITE" id="PS50109">
    <property type="entry name" value="HIS_KIN"/>
    <property type="match status" value="1"/>
</dbReference>
<dbReference type="InterPro" id="IPR005467">
    <property type="entry name" value="His_kinase_dom"/>
</dbReference>
<evidence type="ECO:0000256" key="6">
    <source>
        <dbReference type="PROSITE-ProRule" id="PRU00169"/>
    </source>
</evidence>
<dbReference type="InterPro" id="IPR004358">
    <property type="entry name" value="Sig_transdc_His_kin-like_C"/>
</dbReference>
<dbReference type="Gene3D" id="3.40.50.2300">
    <property type="match status" value="1"/>
</dbReference>
<dbReference type="InterPro" id="IPR036097">
    <property type="entry name" value="HisK_dim/P_sf"/>
</dbReference>
<dbReference type="GO" id="GO:0000155">
    <property type="term" value="F:phosphorelay sensor kinase activity"/>
    <property type="evidence" value="ECO:0007669"/>
    <property type="project" value="InterPro"/>
</dbReference>
<feature type="domain" description="Response regulatory" evidence="9">
    <location>
        <begin position="380"/>
        <end position="498"/>
    </location>
</feature>
<evidence type="ECO:0000256" key="4">
    <source>
        <dbReference type="ARBA" id="ARBA00022679"/>
    </source>
</evidence>
<organism evidence="10">
    <name type="scientific">Leucothrix mucor</name>
    <dbReference type="NCBI Taxonomy" id="45248"/>
    <lineage>
        <taxon>Bacteria</taxon>
        <taxon>Pseudomonadati</taxon>
        <taxon>Pseudomonadota</taxon>
        <taxon>Gammaproteobacteria</taxon>
        <taxon>Thiotrichales</taxon>
        <taxon>Thiotrichaceae</taxon>
        <taxon>Leucothrix</taxon>
    </lineage>
</organism>
<sequence>FPLISGVFWGSAGVLFYTPESTAHLVYLIMFQFGLIAGAAVTLAYLRGAFVLFAFTTVTPLSLLLMLEKDWHYFWIALTLLFSMFIMFGLSRNVYRSISNSLLIRFENEFLVKKLQLQALELKEQKEKAVKANEDKSRFLASASHDLRQPIHSLSLLTDALESQVSTTTGKSILKLVRSANCSLYSLLSSLLDISKLDAGVVTPKIECIALAPLLHQLVDNYRAIAENNGLQLRFKARHCYVDSDSTLLSSAIMNLLDNAIKYTPKGGVLVAMRLYEKQVTVQVWDTGIGIEKKNKEIIYEEFLQLDNPERDAEKGLGLGLSISKRLLRLLGHPLSLQSTINKGSVFSITLPLSATPKQSEQSLHHSSINLQSDIDNGWTILVIDDNQAVLNATKLALNDWGYNVETATCIEEVRDIATSDDSVIDLIATDYRLRENTTGIEAIKVFEQLSGRTDIPAFLITGDTDPDKIKEASSFGIPLLYKPLKQGELKMILHHFQMP</sequence>
<dbReference type="Pfam" id="PF00512">
    <property type="entry name" value="HisKA"/>
    <property type="match status" value="1"/>
</dbReference>
<feature type="transmembrane region" description="Helical" evidence="7">
    <location>
        <begin position="50"/>
        <end position="67"/>
    </location>
</feature>
<keyword evidence="3 6" id="KW-0597">Phosphoprotein</keyword>
<comment type="caution">
    <text evidence="10">The sequence shown here is derived from an EMBL/GenBank/DDBJ whole genome shotgun (WGS) entry which is preliminary data.</text>
</comment>
<proteinExistence type="predicted"/>
<dbReference type="EC" id="2.7.13.3" evidence="2"/>
<dbReference type="InterPro" id="IPR003661">
    <property type="entry name" value="HisK_dim/P_dom"/>
</dbReference>
<dbReference type="SUPFAM" id="SSF47384">
    <property type="entry name" value="Homodimeric domain of signal transducing histidine kinase"/>
    <property type="match status" value="1"/>
</dbReference>
<dbReference type="AlphaFoldDB" id="A0A7V2T1V5"/>
<dbReference type="Gene3D" id="3.30.565.10">
    <property type="entry name" value="Histidine kinase-like ATPase, C-terminal domain"/>
    <property type="match status" value="1"/>
</dbReference>
<evidence type="ECO:0000256" key="7">
    <source>
        <dbReference type="SAM" id="Phobius"/>
    </source>
</evidence>
<dbReference type="SMART" id="SM00388">
    <property type="entry name" value="HisKA"/>
    <property type="match status" value="1"/>
</dbReference>
<dbReference type="InterPro" id="IPR003594">
    <property type="entry name" value="HATPase_dom"/>
</dbReference>
<feature type="domain" description="Histidine kinase" evidence="8">
    <location>
        <begin position="142"/>
        <end position="355"/>
    </location>
</feature>
<gene>
    <name evidence="10" type="ORF">ENJ51_03720</name>
</gene>
<evidence type="ECO:0000259" key="8">
    <source>
        <dbReference type="PROSITE" id="PS50109"/>
    </source>
</evidence>
<dbReference type="SMART" id="SM00387">
    <property type="entry name" value="HATPase_c"/>
    <property type="match status" value="1"/>
</dbReference>
<dbReference type="InterPro" id="IPR011006">
    <property type="entry name" value="CheY-like_superfamily"/>
</dbReference>
<keyword evidence="4" id="KW-0808">Transferase</keyword>
<feature type="transmembrane region" description="Helical" evidence="7">
    <location>
        <begin position="73"/>
        <end position="95"/>
    </location>
</feature>
<evidence type="ECO:0000256" key="1">
    <source>
        <dbReference type="ARBA" id="ARBA00000085"/>
    </source>
</evidence>
<dbReference type="CDD" id="cd00156">
    <property type="entry name" value="REC"/>
    <property type="match status" value="1"/>
</dbReference>
<name>A0A7V2T1V5_LEUMU</name>
<comment type="catalytic activity">
    <reaction evidence="1">
        <text>ATP + protein L-histidine = ADP + protein N-phospho-L-histidine.</text>
        <dbReference type="EC" id="2.7.13.3"/>
    </reaction>
</comment>